<evidence type="ECO:0000313" key="3">
    <source>
        <dbReference type="Proteomes" id="UP000826271"/>
    </source>
</evidence>
<keyword evidence="3" id="KW-1185">Reference proteome</keyword>
<sequence>MAPRKRTSSGGKKSIHQNKEQLQQPSQPPKFGIQHFFDRHSESQKTLSQDNSKRNNDDYSRNRNPCNDLNHGDDVANLGKIESIGRDLRGGNARNDAVNSTNVDSSGGVSANGIDADSGSSGNGFSVGVVDFKRMKIGGNLGEVAYNPSHDTPTENLLPVVIDDDEKNQLEVSPEASKSASVKRFKFSPGMLIKQSQDDVIDEVTWKISPVNERLHAMSKHLQGKMRVLADSSRFNSMNFQQCSQKKAQTSPGISGKLEKWLSSPPLKADKKSLICSNLVTSRNVNPDHDVNCHGNNRNINSNDKSEVLNTQSPFSTPPSLSCCHDKALDDVDSNGAPDQLGSRQHKKLSFPKSSF</sequence>
<evidence type="ECO:0000256" key="1">
    <source>
        <dbReference type="SAM" id="MobiDB-lite"/>
    </source>
</evidence>
<proteinExistence type="predicted"/>
<gene>
    <name evidence="2" type="ORF">BUALT_Bualt01G0186600</name>
</gene>
<feature type="region of interest" description="Disordered" evidence="1">
    <location>
        <begin position="1"/>
        <end position="120"/>
    </location>
</feature>
<name>A0AAV6YEQ2_9LAMI</name>
<dbReference type="Proteomes" id="UP000826271">
    <property type="component" value="Unassembled WGS sequence"/>
</dbReference>
<evidence type="ECO:0000313" key="2">
    <source>
        <dbReference type="EMBL" id="KAG8391426.1"/>
    </source>
</evidence>
<feature type="compositionally biased region" description="Basic and acidic residues" evidence="1">
    <location>
        <begin position="51"/>
        <end position="61"/>
    </location>
</feature>
<dbReference type="EMBL" id="WHWC01000001">
    <property type="protein sequence ID" value="KAG8391426.1"/>
    <property type="molecule type" value="Genomic_DNA"/>
</dbReference>
<reference evidence="2" key="1">
    <citation type="submission" date="2019-10" db="EMBL/GenBank/DDBJ databases">
        <authorList>
            <person name="Zhang R."/>
            <person name="Pan Y."/>
            <person name="Wang J."/>
            <person name="Ma R."/>
            <person name="Yu S."/>
        </authorList>
    </citation>
    <scope>NUCLEOTIDE SEQUENCE</scope>
    <source>
        <strain evidence="2">LA-IB0</strain>
        <tissue evidence="2">Leaf</tissue>
    </source>
</reference>
<feature type="compositionally biased region" description="Polar residues" evidence="1">
    <location>
        <begin position="97"/>
        <end position="109"/>
    </location>
</feature>
<feature type="compositionally biased region" description="Polar residues" evidence="1">
    <location>
        <begin position="294"/>
        <end position="320"/>
    </location>
</feature>
<dbReference type="AlphaFoldDB" id="A0AAV6YEQ2"/>
<comment type="caution">
    <text evidence="2">The sequence shown here is derived from an EMBL/GenBank/DDBJ whole genome shotgun (WGS) entry which is preliminary data.</text>
</comment>
<protein>
    <submittedName>
        <fullName evidence="2">Uncharacterized protein</fullName>
    </submittedName>
</protein>
<accession>A0AAV6YEQ2</accession>
<feature type="region of interest" description="Disordered" evidence="1">
    <location>
        <begin position="286"/>
        <end position="356"/>
    </location>
</feature>
<organism evidence="2 3">
    <name type="scientific">Buddleja alternifolia</name>
    <dbReference type="NCBI Taxonomy" id="168488"/>
    <lineage>
        <taxon>Eukaryota</taxon>
        <taxon>Viridiplantae</taxon>
        <taxon>Streptophyta</taxon>
        <taxon>Embryophyta</taxon>
        <taxon>Tracheophyta</taxon>
        <taxon>Spermatophyta</taxon>
        <taxon>Magnoliopsida</taxon>
        <taxon>eudicotyledons</taxon>
        <taxon>Gunneridae</taxon>
        <taxon>Pentapetalae</taxon>
        <taxon>asterids</taxon>
        <taxon>lamiids</taxon>
        <taxon>Lamiales</taxon>
        <taxon>Scrophulariaceae</taxon>
        <taxon>Buddlejeae</taxon>
        <taxon>Buddleja</taxon>
    </lineage>
</organism>